<name>A0A4S4MTC5_9APHY</name>
<dbReference type="CDD" id="cd19165">
    <property type="entry name" value="HemeO"/>
    <property type="match status" value="1"/>
</dbReference>
<proteinExistence type="predicted"/>
<protein>
    <recommendedName>
        <fullName evidence="8">Heme oxygenase</fullName>
    </recommendedName>
</protein>
<keyword evidence="1" id="KW-0349">Heme</keyword>
<evidence type="ECO:0000313" key="6">
    <source>
        <dbReference type="EMBL" id="THH29474.1"/>
    </source>
</evidence>
<evidence type="ECO:0000256" key="2">
    <source>
        <dbReference type="ARBA" id="ARBA00022723"/>
    </source>
</evidence>
<dbReference type="Gene3D" id="1.20.910.10">
    <property type="entry name" value="Heme oxygenase-like"/>
    <property type="match status" value="1"/>
</dbReference>
<comment type="caution">
    <text evidence="6">The sequence shown here is derived from an EMBL/GenBank/DDBJ whole genome shotgun (WGS) entry which is preliminary data.</text>
</comment>
<feature type="region of interest" description="Disordered" evidence="4">
    <location>
        <begin position="246"/>
        <end position="271"/>
    </location>
</feature>
<evidence type="ECO:0008006" key="8">
    <source>
        <dbReference type="Google" id="ProtNLM"/>
    </source>
</evidence>
<evidence type="ECO:0000313" key="7">
    <source>
        <dbReference type="Proteomes" id="UP000308730"/>
    </source>
</evidence>
<organism evidence="6 7">
    <name type="scientific">Antrodiella citrinella</name>
    <dbReference type="NCBI Taxonomy" id="2447956"/>
    <lineage>
        <taxon>Eukaryota</taxon>
        <taxon>Fungi</taxon>
        <taxon>Dikarya</taxon>
        <taxon>Basidiomycota</taxon>
        <taxon>Agaricomycotina</taxon>
        <taxon>Agaricomycetes</taxon>
        <taxon>Polyporales</taxon>
        <taxon>Steccherinaceae</taxon>
        <taxon>Antrodiella</taxon>
    </lineage>
</organism>
<keyword evidence="3" id="KW-0408">Iron</keyword>
<reference evidence="6 7" key="1">
    <citation type="submission" date="2019-02" db="EMBL/GenBank/DDBJ databases">
        <title>Genome sequencing of the rare red list fungi Antrodiella citrinella (Flaviporus citrinellus).</title>
        <authorList>
            <person name="Buettner E."/>
            <person name="Kellner H."/>
        </authorList>
    </citation>
    <scope>NUCLEOTIDE SEQUENCE [LARGE SCALE GENOMIC DNA]</scope>
    <source>
        <strain evidence="6 7">DSM 108506</strain>
    </source>
</reference>
<dbReference type="Pfam" id="PF01126">
    <property type="entry name" value="Heme_oxygenase"/>
    <property type="match status" value="1"/>
</dbReference>
<dbReference type="PANTHER" id="PTHR10720:SF0">
    <property type="entry name" value="HEME OXYGENASE"/>
    <property type="match status" value="1"/>
</dbReference>
<evidence type="ECO:0000256" key="4">
    <source>
        <dbReference type="SAM" id="MobiDB-lite"/>
    </source>
</evidence>
<feature type="compositionally biased region" description="Polar residues" evidence="4">
    <location>
        <begin position="257"/>
        <end position="271"/>
    </location>
</feature>
<keyword evidence="5" id="KW-1133">Transmembrane helix</keyword>
<feature type="transmembrane region" description="Helical" evidence="5">
    <location>
        <begin position="279"/>
        <end position="301"/>
    </location>
</feature>
<sequence length="327" mass="35355">MTTLDTSAPLATLLRLSTASAHDAASNSQGAGWLTRGELDREEYIRFLMMLYHIYDVFERALDENATHPVLQPTYNPLLLARAASLATDIATLLQTPQAQWQTHPIHVELMAAPPLPFTQYLARLRLIVAAGPADAQRLLAHSYVRYLGDLSGGQFVKRVLAKVYGLENGDGLSFYEFRQLGGNGSATIGDMKKIKEWFREGMNAGAGDDQAVKLAIADEAKIAFDLNRALFTILRPPTNILDVSLSPASPPLGEPSTPSEDSPLQAQRDASATPTYRVATVLAVIAALSLSHFLLVVNGLTGEKGATKLEAVQHWFANAFASLSSA</sequence>
<dbReference type="AlphaFoldDB" id="A0A4S4MTC5"/>
<gene>
    <name evidence="6" type="ORF">EUX98_g4719</name>
</gene>
<dbReference type="EMBL" id="SGPM01000122">
    <property type="protein sequence ID" value="THH29474.1"/>
    <property type="molecule type" value="Genomic_DNA"/>
</dbReference>
<dbReference type="InterPro" id="IPR002051">
    <property type="entry name" value="Haem_Oase"/>
</dbReference>
<dbReference type="PANTHER" id="PTHR10720">
    <property type="entry name" value="HEME OXYGENASE"/>
    <property type="match status" value="1"/>
</dbReference>
<keyword evidence="2" id="KW-0479">Metal-binding</keyword>
<evidence type="ECO:0000256" key="5">
    <source>
        <dbReference type="SAM" id="Phobius"/>
    </source>
</evidence>
<dbReference type="GO" id="GO:0046872">
    <property type="term" value="F:metal ion binding"/>
    <property type="evidence" value="ECO:0007669"/>
    <property type="project" value="UniProtKB-KW"/>
</dbReference>
<dbReference type="OrthoDB" id="652091at2759"/>
<evidence type="ECO:0000256" key="1">
    <source>
        <dbReference type="ARBA" id="ARBA00022617"/>
    </source>
</evidence>
<keyword evidence="7" id="KW-1185">Reference proteome</keyword>
<dbReference type="SUPFAM" id="SSF48613">
    <property type="entry name" value="Heme oxygenase-like"/>
    <property type="match status" value="1"/>
</dbReference>
<accession>A0A4S4MTC5</accession>
<keyword evidence="5" id="KW-0472">Membrane</keyword>
<dbReference type="InterPro" id="IPR016053">
    <property type="entry name" value="Haem_Oase-like"/>
</dbReference>
<dbReference type="InterPro" id="IPR016084">
    <property type="entry name" value="Haem_Oase-like_multi-hlx"/>
</dbReference>
<keyword evidence="5" id="KW-0812">Transmembrane</keyword>
<dbReference type="GO" id="GO:0006788">
    <property type="term" value="P:heme oxidation"/>
    <property type="evidence" value="ECO:0007669"/>
    <property type="project" value="InterPro"/>
</dbReference>
<evidence type="ECO:0000256" key="3">
    <source>
        <dbReference type="ARBA" id="ARBA00023004"/>
    </source>
</evidence>
<dbReference type="Proteomes" id="UP000308730">
    <property type="component" value="Unassembled WGS sequence"/>
</dbReference>
<dbReference type="GO" id="GO:0004392">
    <property type="term" value="F:heme oxygenase (decyclizing) activity"/>
    <property type="evidence" value="ECO:0007669"/>
    <property type="project" value="InterPro"/>
</dbReference>